<dbReference type="EMBL" id="AMZH03002943">
    <property type="protein sequence ID" value="RRT73889.1"/>
    <property type="molecule type" value="Genomic_DNA"/>
</dbReference>
<feature type="non-terminal residue" evidence="2">
    <location>
        <position position="1"/>
    </location>
</feature>
<dbReference type="Proteomes" id="UP000287651">
    <property type="component" value="Unassembled WGS sequence"/>
</dbReference>
<sequence>AHSKPFCTYSWASGALDPESSASNDIVTSVKRCAYLKSLGVWAMIAVFLAYFLMQAPST</sequence>
<protein>
    <submittedName>
        <fullName evidence="2">Uncharacterized protein</fullName>
    </submittedName>
</protein>
<accession>A0A427ACD0</accession>
<organism evidence="2 3">
    <name type="scientific">Ensete ventricosum</name>
    <name type="common">Abyssinian banana</name>
    <name type="synonym">Musa ensete</name>
    <dbReference type="NCBI Taxonomy" id="4639"/>
    <lineage>
        <taxon>Eukaryota</taxon>
        <taxon>Viridiplantae</taxon>
        <taxon>Streptophyta</taxon>
        <taxon>Embryophyta</taxon>
        <taxon>Tracheophyta</taxon>
        <taxon>Spermatophyta</taxon>
        <taxon>Magnoliopsida</taxon>
        <taxon>Liliopsida</taxon>
        <taxon>Zingiberales</taxon>
        <taxon>Musaceae</taxon>
        <taxon>Ensete</taxon>
    </lineage>
</organism>
<evidence type="ECO:0000313" key="3">
    <source>
        <dbReference type="Proteomes" id="UP000287651"/>
    </source>
</evidence>
<name>A0A427ACD0_ENSVE</name>
<keyword evidence="1" id="KW-0812">Transmembrane</keyword>
<reference evidence="2 3" key="1">
    <citation type="journal article" date="2014" name="Agronomy (Basel)">
        <title>A Draft Genome Sequence for Ensete ventricosum, the Drought-Tolerant Tree Against Hunger.</title>
        <authorList>
            <person name="Harrison J."/>
            <person name="Moore K.A."/>
            <person name="Paszkiewicz K."/>
            <person name="Jones T."/>
            <person name="Grant M."/>
            <person name="Ambacheew D."/>
            <person name="Muzemil S."/>
            <person name="Studholme D.J."/>
        </authorList>
    </citation>
    <scope>NUCLEOTIDE SEQUENCE [LARGE SCALE GENOMIC DNA]</scope>
</reference>
<feature type="transmembrane region" description="Helical" evidence="1">
    <location>
        <begin position="34"/>
        <end position="54"/>
    </location>
</feature>
<gene>
    <name evidence="2" type="ORF">B296_00016195</name>
</gene>
<keyword evidence="1" id="KW-0472">Membrane</keyword>
<proteinExistence type="predicted"/>
<keyword evidence="1" id="KW-1133">Transmembrane helix</keyword>
<comment type="caution">
    <text evidence="2">The sequence shown here is derived from an EMBL/GenBank/DDBJ whole genome shotgun (WGS) entry which is preliminary data.</text>
</comment>
<evidence type="ECO:0000313" key="2">
    <source>
        <dbReference type="EMBL" id="RRT73889.1"/>
    </source>
</evidence>
<dbReference type="AlphaFoldDB" id="A0A427ACD0"/>
<evidence type="ECO:0000256" key="1">
    <source>
        <dbReference type="SAM" id="Phobius"/>
    </source>
</evidence>